<comment type="similarity">
    <text evidence="1">Belongs to the short-chain dehydrogenases/reductases (SDR) family.</text>
</comment>
<keyword evidence="2" id="KW-0521">NADP</keyword>
<dbReference type="GO" id="GO:0016616">
    <property type="term" value="F:oxidoreductase activity, acting on the CH-OH group of donors, NAD or NADP as acceptor"/>
    <property type="evidence" value="ECO:0007669"/>
    <property type="project" value="TreeGrafter"/>
</dbReference>
<dbReference type="PRINTS" id="PR00081">
    <property type="entry name" value="GDHRDH"/>
</dbReference>
<reference evidence="3 4" key="1">
    <citation type="submission" date="2018-06" db="EMBL/GenBank/DDBJ databases">
        <title>A transcriptomic atlas of mushroom development highlights an independent origin of complex multicellularity.</title>
        <authorList>
            <consortium name="DOE Joint Genome Institute"/>
            <person name="Krizsan K."/>
            <person name="Almasi E."/>
            <person name="Merenyi Z."/>
            <person name="Sahu N."/>
            <person name="Viragh M."/>
            <person name="Koszo T."/>
            <person name="Mondo S."/>
            <person name="Kiss B."/>
            <person name="Balint B."/>
            <person name="Kues U."/>
            <person name="Barry K."/>
            <person name="Hegedus J.C."/>
            <person name="Henrissat B."/>
            <person name="Johnson J."/>
            <person name="Lipzen A."/>
            <person name="Ohm R."/>
            <person name="Nagy I."/>
            <person name="Pangilinan J."/>
            <person name="Yan J."/>
            <person name="Xiong Y."/>
            <person name="Grigoriev I.V."/>
            <person name="Hibbett D.S."/>
            <person name="Nagy L.G."/>
        </authorList>
    </citation>
    <scope>NUCLEOTIDE SEQUENCE [LARGE SCALE GENOMIC DNA]</scope>
    <source>
        <strain evidence="3 4">SZMC22713</strain>
    </source>
</reference>
<dbReference type="OrthoDB" id="498125at2759"/>
<dbReference type="SUPFAM" id="SSF51735">
    <property type="entry name" value="NAD(P)-binding Rossmann-fold domains"/>
    <property type="match status" value="1"/>
</dbReference>
<protein>
    <submittedName>
        <fullName evidence="3">NAD(P)-binding protein</fullName>
    </submittedName>
</protein>
<gene>
    <name evidence="3" type="ORF">BD410DRAFT_796870</name>
</gene>
<dbReference type="VEuPathDB" id="FungiDB:BD410DRAFT_796870"/>
<dbReference type="AlphaFoldDB" id="A0A4Y7PK28"/>
<dbReference type="Gene3D" id="3.40.50.720">
    <property type="entry name" value="NAD(P)-binding Rossmann-like Domain"/>
    <property type="match status" value="2"/>
</dbReference>
<dbReference type="InterPro" id="IPR036291">
    <property type="entry name" value="NAD(P)-bd_dom_sf"/>
</dbReference>
<dbReference type="InterPro" id="IPR020904">
    <property type="entry name" value="Sc_DH/Rdtase_CS"/>
</dbReference>
<name>A0A4Y7PK28_9AGAM</name>
<keyword evidence="4" id="KW-1185">Reference proteome</keyword>
<proteinExistence type="inferred from homology"/>
<dbReference type="Pfam" id="PF13561">
    <property type="entry name" value="adh_short_C2"/>
    <property type="match status" value="1"/>
</dbReference>
<sequence>MSTKRVAIITGAAQGIGKAIALRLAADGFDIGLNDLPSEEQVQKLKAVSDQIQALGRKACIVAADVSIESAVEGMLKDVMSTPVEQWDEIQGVNLRGVFLCFKHAAKQMLEQNRGGRLIGGGSLGGFSGLPMGSAYAASKAGMRALTHSAARELGPSGITVNTYAPGVVVTDLTLRNYGAEFLEQQKGSCAIGDHGTPEDVAALVSFLASKESRFITGESSDNFNSLNRTDIMIDGGRLCT</sequence>
<evidence type="ECO:0000256" key="2">
    <source>
        <dbReference type="ARBA" id="ARBA00022857"/>
    </source>
</evidence>
<dbReference type="STRING" id="50990.A0A4Y7PK28"/>
<evidence type="ECO:0000313" key="4">
    <source>
        <dbReference type="Proteomes" id="UP000294933"/>
    </source>
</evidence>
<dbReference type="PANTHER" id="PTHR42760">
    <property type="entry name" value="SHORT-CHAIN DEHYDROGENASES/REDUCTASES FAMILY MEMBER"/>
    <property type="match status" value="1"/>
</dbReference>
<dbReference type="PROSITE" id="PS00061">
    <property type="entry name" value="ADH_SHORT"/>
    <property type="match status" value="1"/>
</dbReference>
<evidence type="ECO:0000256" key="1">
    <source>
        <dbReference type="ARBA" id="ARBA00006484"/>
    </source>
</evidence>
<accession>A0A4Y7PK28</accession>
<evidence type="ECO:0000313" key="3">
    <source>
        <dbReference type="EMBL" id="TDL14899.1"/>
    </source>
</evidence>
<dbReference type="GO" id="GO:0030497">
    <property type="term" value="P:fatty acid elongation"/>
    <property type="evidence" value="ECO:0007669"/>
    <property type="project" value="TreeGrafter"/>
</dbReference>
<dbReference type="PANTHER" id="PTHR42760:SF40">
    <property type="entry name" value="3-OXOACYL-[ACYL-CARRIER-PROTEIN] REDUCTASE, CHLOROPLASTIC"/>
    <property type="match status" value="1"/>
</dbReference>
<dbReference type="InterPro" id="IPR002347">
    <property type="entry name" value="SDR_fam"/>
</dbReference>
<organism evidence="3 4">
    <name type="scientific">Rickenella mellea</name>
    <dbReference type="NCBI Taxonomy" id="50990"/>
    <lineage>
        <taxon>Eukaryota</taxon>
        <taxon>Fungi</taxon>
        <taxon>Dikarya</taxon>
        <taxon>Basidiomycota</taxon>
        <taxon>Agaricomycotina</taxon>
        <taxon>Agaricomycetes</taxon>
        <taxon>Hymenochaetales</taxon>
        <taxon>Rickenellaceae</taxon>
        <taxon>Rickenella</taxon>
    </lineage>
</organism>
<dbReference type="Proteomes" id="UP000294933">
    <property type="component" value="Unassembled WGS sequence"/>
</dbReference>
<dbReference type="EMBL" id="ML170301">
    <property type="protein sequence ID" value="TDL14899.1"/>
    <property type="molecule type" value="Genomic_DNA"/>
</dbReference>